<dbReference type="EMBL" id="VAFL01000013">
    <property type="protein sequence ID" value="TKW65491.1"/>
    <property type="molecule type" value="Genomic_DNA"/>
</dbReference>
<feature type="transmembrane region" description="Helical" evidence="1">
    <location>
        <begin position="21"/>
        <end position="46"/>
    </location>
</feature>
<accession>A0A533I483</accession>
<evidence type="ECO:0000256" key="1">
    <source>
        <dbReference type="SAM" id="Phobius"/>
    </source>
</evidence>
<dbReference type="Proteomes" id="UP000315344">
    <property type="component" value="Unassembled WGS sequence"/>
</dbReference>
<evidence type="ECO:0000313" key="3">
    <source>
        <dbReference type="Proteomes" id="UP000315344"/>
    </source>
</evidence>
<gene>
    <name evidence="2" type="ORF">DI616_15110</name>
</gene>
<organism evidence="2 3">
    <name type="scientific">Paracoccus denitrificans</name>
    <dbReference type="NCBI Taxonomy" id="266"/>
    <lineage>
        <taxon>Bacteria</taxon>
        <taxon>Pseudomonadati</taxon>
        <taxon>Pseudomonadota</taxon>
        <taxon>Alphaproteobacteria</taxon>
        <taxon>Rhodobacterales</taxon>
        <taxon>Paracoccaceae</taxon>
        <taxon>Paracoccus</taxon>
    </lineage>
</organism>
<feature type="transmembrane region" description="Helical" evidence="1">
    <location>
        <begin position="52"/>
        <end position="85"/>
    </location>
</feature>
<comment type="caution">
    <text evidence="2">The sequence shown here is derived from an EMBL/GenBank/DDBJ whole genome shotgun (WGS) entry which is preliminary data.</text>
</comment>
<keyword evidence="1" id="KW-0472">Membrane</keyword>
<dbReference type="AlphaFoldDB" id="A0A533I483"/>
<proteinExistence type="predicted"/>
<protein>
    <submittedName>
        <fullName evidence="2">Uncharacterized protein</fullName>
    </submittedName>
</protein>
<keyword evidence="1" id="KW-0812">Transmembrane</keyword>
<evidence type="ECO:0000313" key="2">
    <source>
        <dbReference type="EMBL" id="TKW65491.1"/>
    </source>
</evidence>
<reference evidence="2 3" key="1">
    <citation type="journal article" date="2017" name="Nat. Commun.">
        <title>In situ click chemistry generation of cyclooxygenase-2 inhibitors.</title>
        <authorList>
            <person name="Bhardwaj A."/>
            <person name="Kaur J."/>
            <person name="Wuest M."/>
            <person name="Wuest F."/>
        </authorList>
    </citation>
    <scope>NUCLEOTIDE SEQUENCE [LARGE SCALE GENOMIC DNA]</scope>
    <source>
        <strain evidence="2">S2_012_000_R3_94</strain>
    </source>
</reference>
<name>A0A533I483_PARDE</name>
<keyword evidence="1" id="KW-1133">Transmembrane helix</keyword>
<sequence length="91" mass="9439">MLHGGLNLHARGGTIYGSAQTSAALILATVVLVLPAFLTLIFPVLLVPLCDGVTLILVLLIPLVLIPLALVLLAGLVGIVLVLICHNVFLL</sequence>